<dbReference type="InterPro" id="IPR001367">
    <property type="entry name" value="Fe_dep_repressor"/>
</dbReference>
<dbReference type="GO" id="GO:0046983">
    <property type="term" value="F:protein dimerization activity"/>
    <property type="evidence" value="ECO:0007669"/>
    <property type="project" value="InterPro"/>
</dbReference>
<dbReference type="KEGG" id="ckr:CKR_2144"/>
<evidence type="ECO:0000256" key="5">
    <source>
        <dbReference type="ARBA" id="ARBA00022491"/>
    </source>
</evidence>
<dbReference type="GO" id="GO:0046914">
    <property type="term" value="F:transition metal ion binding"/>
    <property type="evidence" value="ECO:0007669"/>
    <property type="project" value="InterPro"/>
</dbReference>
<evidence type="ECO:0000256" key="3">
    <source>
        <dbReference type="ARBA" id="ARBA00011738"/>
    </source>
</evidence>
<protein>
    <recommendedName>
        <fullName evidence="11">Manganese transport regulator</fullName>
    </recommendedName>
</protein>
<dbReference type="EMBL" id="AP009049">
    <property type="protein sequence ID" value="BAH07195.1"/>
    <property type="molecule type" value="Genomic_DNA"/>
</dbReference>
<evidence type="ECO:0000313" key="13">
    <source>
        <dbReference type="EMBL" id="BAH07195.1"/>
    </source>
</evidence>
<dbReference type="InterPro" id="IPR022687">
    <property type="entry name" value="HTH_DTXR"/>
</dbReference>
<evidence type="ECO:0000256" key="2">
    <source>
        <dbReference type="ARBA" id="ARBA00007871"/>
    </source>
</evidence>
<evidence type="ECO:0000256" key="7">
    <source>
        <dbReference type="ARBA" id="ARBA00023125"/>
    </source>
</evidence>
<dbReference type="GO" id="GO:0005737">
    <property type="term" value="C:cytoplasm"/>
    <property type="evidence" value="ECO:0007669"/>
    <property type="project" value="UniProtKB-SubCell"/>
</dbReference>
<dbReference type="PROSITE" id="PS50944">
    <property type="entry name" value="HTH_DTXR"/>
    <property type="match status" value="1"/>
</dbReference>
<feature type="domain" description="HTH dtxR-type" evidence="12">
    <location>
        <begin position="16"/>
        <end position="77"/>
    </location>
</feature>
<dbReference type="InterPro" id="IPR036388">
    <property type="entry name" value="WH-like_DNA-bd_sf"/>
</dbReference>
<dbReference type="Proteomes" id="UP000007969">
    <property type="component" value="Chromosome"/>
</dbReference>
<evidence type="ECO:0000256" key="8">
    <source>
        <dbReference type="ARBA" id="ARBA00023159"/>
    </source>
</evidence>
<dbReference type="Gene3D" id="1.10.10.10">
    <property type="entry name" value="Winged helix-like DNA-binding domain superfamily/Winged helix DNA-binding domain"/>
    <property type="match status" value="1"/>
</dbReference>
<evidence type="ECO:0000313" key="14">
    <source>
        <dbReference type="Proteomes" id="UP000007969"/>
    </source>
</evidence>
<dbReference type="GO" id="GO:0003677">
    <property type="term" value="F:DNA binding"/>
    <property type="evidence" value="ECO:0007669"/>
    <property type="project" value="UniProtKB-KW"/>
</dbReference>
<organism evidence="13 14">
    <name type="scientific">Clostridium kluyveri (strain NBRC 12016)</name>
    <dbReference type="NCBI Taxonomy" id="583346"/>
    <lineage>
        <taxon>Bacteria</taxon>
        <taxon>Bacillati</taxon>
        <taxon>Bacillota</taxon>
        <taxon>Clostridia</taxon>
        <taxon>Eubacteriales</taxon>
        <taxon>Clostridiaceae</taxon>
        <taxon>Clostridium</taxon>
    </lineage>
</organism>
<dbReference type="SUPFAM" id="SSF47979">
    <property type="entry name" value="Iron-dependent repressor protein, dimerization domain"/>
    <property type="match status" value="1"/>
</dbReference>
<evidence type="ECO:0000256" key="4">
    <source>
        <dbReference type="ARBA" id="ARBA00022490"/>
    </source>
</evidence>
<evidence type="ECO:0000256" key="10">
    <source>
        <dbReference type="ARBA" id="ARBA00023211"/>
    </source>
</evidence>
<sequence length="134" mass="15401">MLNLFLIRRPLIMNKLTYTMENYLEAIYELSKEESGVRVSDIAYRLGVTKASTNRAMTTLSEKGLITNEKYKEIFLTDAGKKLAEQTSKKHHVIRKFLIEILDVEPDIADKDACAIEHVISNESVLAMLEYFKK</sequence>
<dbReference type="AlphaFoldDB" id="B9E3X0"/>
<dbReference type="InterPro" id="IPR050536">
    <property type="entry name" value="DtxR_MntR_Metal-Reg"/>
</dbReference>
<keyword evidence="7" id="KW-0238">DNA-binding</keyword>
<keyword evidence="8" id="KW-0010">Activator</keyword>
<proteinExistence type="inferred from homology"/>
<dbReference type="InterPro" id="IPR036390">
    <property type="entry name" value="WH_DNA-bd_sf"/>
</dbReference>
<keyword evidence="6" id="KW-0805">Transcription regulation</keyword>
<evidence type="ECO:0000256" key="9">
    <source>
        <dbReference type="ARBA" id="ARBA00023163"/>
    </source>
</evidence>
<gene>
    <name evidence="13" type="ordered locus">CKR_2144</name>
</gene>
<dbReference type="Gene3D" id="1.10.60.10">
    <property type="entry name" value="Iron dependent repressor, metal binding and dimerisation domain"/>
    <property type="match status" value="1"/>
</dbReference>
<keyword evidence="10" id="KW-0464">Manganese</keyword>
<dbReference type="InterPro" id="IPR022689">
    <property type="entry name" value="Iron_dep_repressor"/>
</dbReference>
<evidence type="ECO:0000256" key="1">
    <source>
        <dbReference type="ARBA" id="ARBA00004496"/>
    </source>
</evidence>
<reference evidence="14" key="1">
    <citation type="submission" date="2005-09" db="EMBL/GenBank/DDBJ databases">
        <title>Complete genome sequence of Clostridium kluyveri and comparative genomics of Clostridia species.</title>
        <authorList>
            <person name="Inui M."/>
            <person name="Nonaka H."/>
            <person name="Shinoda Y."/>
            <person name="Ikenaga Y."/>
            <person name="Abe M."/>
            <person name="Naito K."/>
            <person name="Vertes A.A."/>
            <person name="Yukawa H."/>
        </authorList>
    </citation>
    <scope>NUCLEOTIDE SEQUENCE [LARGE SCALE GENOMIC DNA]</scope>
    <source>
        <strain evidence="14">NBRC 12016</strain>
    </source>
</reference>
<evidence type="ECO:0000256" key="11">
    <source>
        <dbReference type="ARBA" id="ARBA00032593"/>
    </source>
</evidence>
<accession>B9E3X0</accession>
<dbReference type="SUPFAM" id="SSF46785">
    <property type="entry name" value="Winged helix' DNA-binding domain"/>
    <property type="match status" value="1"/>
</dbReference>
<name>B9E3X0_CLOK1</name>
<dbReference type="HOGENOM" id="CLU_069532_3_2_9"/>
<comment type="similarity">
    <text evidence="2">Belongs to the DtxR/MntR family.</text>
</comment>
<keyword evidence="4" id="KW-0963">Cytoplasm</keyword>
<dbReference type="GO" id="GO:0003700">
    <property type="term" value="F:DNA-binding transcription factor activity"/>
    <property type="evidence" value="ECO:0007669"/>
    <property type="project" value="InterPro"/>
</dbReference>
<keyword evidence="9" id="KW-0804">Transcription</keyword>
<dbReference type="SMART" id="SM00529">
    <property type="entry name" value="HTH_DTXR"/>
    <property type="match status" value="1"/>
</dbReference>
<dbReference type="PANTHER" id="PTHR33238:SF11">
    <property type="entry name" value="TRANSCRIPTIONAL REGULATOR MNTR"/>
    <property type="match status" value="1"/>
</dbReference>
<keyword evidence="5" id="KW-0678">Repressor</keyword>
<comment type="subcellular location">
    <subcellularLocation>
        <location evidence="1">Cytoplasm</location>
    </subcellularLocation>
</comment>
<dbReference type="InterPro" id="IPR036421">
    <property type="entry name" value="Fe_dep_repressor_sf"/>
</dbReference>
<dbReference type="PANTHER" id="PTHR33238">
    <property type="entry name" value="IRON (METAL) DEPENDENT REPRESSOR, DTXR FAMILY"/>
    <property type="match status" value="1"/>
</dbReference>
<comment type="subunit">
    <text evidence="3">Homodimer.</text>
</comment>
<evidence type="ECO:0000256" key="6">
    <source>
        <dbReference type="ARBA" id="ARBA00023015"/>
    </source>
</evidence>
<evidence type="ECO:0000259" key="12">
    <source>
        <dbReference type="PROSITE" id="PS50944"/>
    </source>
</evidence>
<dbReference type="Pfam" id="PF01325">
    <property type="entry name" value="Fe_dep_repress"/>
    <property type="match status" value="1"/>
</dbReference>
<dbReference type="Pfam" id="PF02742">
    <property type="entry name" value="Fe_dep_repr_C"/>
    <property type="match status" value="1"/>
</dbReference>